<keyword evidence="2" id="KW-0479">Metal-binding</keyword>
<proteinExistence type="predicted"/>
<keyword evidence="4" id="KW-0186">Copper</keyword>
<dbReference type="InterPro" id="IPR014755">
    <property type="entry name" value="Cu-Rt/internalin_Ig-like"/>
</dbReference>
<protein>
    <recommendedName>
        <fullName evidence="7">CopC domain-containing protein</fullName>
    </recommendedName>
</protein>
<name>A0A495XCV7_9PSEU</name>
<feature type="signal peptide" evidence="6">
    <location>
        <begin position="1"/>
        <end position="27"/>
    </location>
</feature>
<dbReference type="Proteomes" id="UP000272729">
    <property type="component" value="Unassembled WGS sequence"/>
</dbReference>
<dbReference type="GO" id="GO:0046688">
    <property type="term" value="P:response to copper ion"/>
    <property type="evidence" value="ECO:0007669"/>
    <property type="project" value="InterPro"/>
</dbReference>
<dbReference type="Gene3D" id="2.60.40.1220">
    <property type="match status" value="1"/>
</dbReference>
<dbReference type="Pfam" id="PF04234">
    <property type="entry name" value="CopC"/>
    <property type="match status" value="1"/>
</dbReference>
<dbReference type="OrthoDB" id="5242236at2"/>
<organism evidence="8 9">
    <name type="scientific">Saccharothrix variisporea</name>
    <dbReference type="NCBI Taxonomy" id="543527"/>
    <lineage>
        <taxon>Bacteria</taxon>
        <taxon>Bacillati</taxon>
        <taxon>Actinomycetota</taxon>
        <taxon>Actinomycetes</taxon>
        <taxon>Pseudonocardiales</taxon>
        <taxon>Pseudonocardiaceae</taxon>
        <taxon>Saccharothrix</taxon>
    </lineage>
</organism>
<dbReference type="GO" id="GO:0005507">
    <property type="term" value="F:copper ion binding"/>
    <property type="evidence" value="ECO:0007669"/>
    <property type="project" value="InterPro"/>
</dbReference>
<evidence type="ECO:0000313" key="8">
    <source>
        <dbReference type="EMBL" id="RKT71489.1"/>
    </source>
</evidence>
<dbReference type="InterPro" id="IPR007348">
    <property type="entry name" value="CopC_dom"/>
</dbReference>
<keyword evidence="5" id="KW-0472">Membrane</keyword>
<dbReference type="GO" id="GO:0006825">
    <property type="term" value="P:copper ion transport"/>
    <property type="evidence" value="ECO:0007669"/>
    <property type="project" value="InterPro"/>
</dbReference>
<reference evidence="8 9" key="1">
    <citation type="submission" date="2018-10" db="EMBL/GenBank/DDBJ databases">
        <title>Sequencing the genomes of 1000 actinobacteria strains.</title>
        <authorList>
            <person name="Klenk H.-P."/>
        </authorList>
    </citation>
    <scope>NUCLEOTIDE SEQUENCE [LARGE SCALE GENOMIC DNA]</scope>
    <source>
        <strain evidence="8 9">DSM 43911</strain>
    </source>
</reference>
<feature type="chain" id="PRO_5019831016" description="CopC domain-containing protein" evidence="6">
    <location>
        <begin position="28"/>
        <end position="181"/>
    </location>
</feature>
<evidence type="ECO:0000256" key="3">
    <source>
        <dbReference type="ARBA" id="ARBA00022729"/>
    </source>
</evidence>
<evidence type="ECO:0000256" key="2">
    <source>
        <dbReference type="ARBA" id="ARBA00022723"/>
    </source>
</evidence>
<evidence type="ECO:0000256" key="6">
    <source>
        <dbReference type="SAM" id="SignalP"/>
    </source>
</evidence>
<dbReference type="InterPro" id="IPR014756">
    <property type="entry name" value="Ig_E-set"/>
</dbReference>
<evidence type="ECO:0000259" key="7">
    <source>
        <dbReference type="Pfam" id="PF04234"/>
    </source>
</evidence>
<evidence type="ECO:0000256" key="4">
    <source>
        <dbReference type="ARBA" id="ARBA00023008"/>
    </source>
</evidence>
<keyword evidence="3 6" id="KW-0732">Signal</keyword>
<feature type="transmembrane region" description="Helical" evidence="5">
    <location>
        <begin position="154"/>
        <end position="173"/>
    </location>
</feature>
<dbReference type="GO" id="GO:0042597">
    <property type="term" value="C:periplasmic space"/>
    <property type="evidence" value="ECO:0007669"/>
    <property type="project" value="InterPro"/>
</dbReference>
<comment type="subcellular location">
    <subcellularLocation>
        <location evidence="1">Cell envelope</location>
    </subcellularLocation>
</comment>
<dbReference type="AlphaFoldDB" id="A0A495XCV7"/>
<keyword evidence="9" id="KW-1185">Reference proteome</keyword>
<feature type="domain" description="CopC" evidence="7">
    <location>
        <begin position="28"/>
        <end position="124"/>
    </location>
</feature>
<gene>
    <name evidence="8" type="ORF">DFJ66_4779</name>
</gene>
<dbReference type="InterPro" id="IPR032694">
    <property type="entry name" value="CopC/D"/>
</dbReference>
<accession>A0A495XCV7</accession>
<dbReference type="RefSeq" id="WP_121223837.1">
    <property type="nucleotide sequence ID" value="NZ_JBIUBA010000001.1"/>
</dbReference>
<dbReference type="EMBL" id="RBXR01000001">
    <property type="protein sequence ID" value="RKT71489.1"/>
    <property type="molecule type" value="Genomic_DNA"/>
</dbReference>
<evidence type="ECO:0000313" key="9">
    <source>
        <dbReference type="Proteomes" id="UP000272729"/>
    </source>
</evidence>
<dbReference type="PANTHER" id="PTHR34820:SF4">
    <property type="entry name" value="INNER MEMBRANE PROTEIN YEBZ"/>
    <property type="match status" value="1"/>
</dbReference>
<keyword evidence="5" id="KW-1133">Transmembrane helix</keyword>
<sequence length="181" mass="18266">MRRTLSLLLAGLLAGGLALTTSGTASAHNVLVSSNPKDGEALAAGPAEITLTFDQPVQAGEKFNTITVIGPDESHWEAADEPTVKNNSVVFKVRPLGPAAEYKVGYRVLSADGHPVTGSLKFTLTAAGNGTPAPTTTAASSSPVSDGGDGGVPIWVWIAGAVVLLGGGVYFALRGGTGAKR</sequence>
<dbReference type="GO" id="GO:0030313">
    <property type="term" value="C:cell envelope"/>
    <property type="evidence" value="ECO:0007669"/>
    <property type="project" value="UniProtKB-SubCell"/>
</dbReference>
<evidence type="ECO:0000256" key="5">
    <source>
        <dbReference type="SAM" id="Phobius"/>
    </source>
</evidence>
<dbReference type="GO" id="GO:0005886">
    <property type="term" value="C:plasma membrane"/>
    <property type="evidence" value="ECO:0007669"/>
    <property type="project" value="TreeGrafter"/>
</dbReference>
<evidence type="ECO:0000256" key="1">
    <source>
        <dbReference type="ARBA" id="ARBA00004196"/>
    </source>
</evidence>
<dbReference type="PANTHER" id="PTHR34820">
    <property type="entry name" value="INNER MEMBRANE PROTEIN YEBZ"/>
    <property type="match status" value="1"/>
</dbReference>
<dbReference type="SUPFAM" id="SSF81296">
    <property type="entry name" value="E set domains"/>
    <property type="match status" value="1"/>
</dbReference>
<keyword evidence="5" id="KW-0812">Transmembrane</keyword>
<comment type="caution">
    <text evidence="8">The sequence shown here is derived from an EMBL/GenBank/DDBJ whole genome shotgun (WGS) entry which is preliminary data.</text>
</comment>